<proteinExistence type="predicted"/>
<feature type="domain" description="Carrier" evidence="4">
    <location>
        <begin position="30"/>
        <end position="107"/>
    </location>
</feature>
<dbReference type="SUPFAM" id="SSF47336">
    <property type="entry name" value="ACP-like"/>
    <property type="match status" value="1"/>
</dbReference>
<evidence type="ECO:0000313" key="5">
    <source>
        <dbReference type="EMBL" id="GCE94348.1"/>
    </source>
</evidence>
<dbReference type="Proteomes" id="UP000326169">
    <property type="component" value="Unassembled WGS sequence"/>
</dbReference>
<dbReference type="Pfam" id="PF00550">
    <property type="entry name" value="PP-binding"/>
    <property type="match status" value="1"/>
</dbReference>
<dbReference type="RefSeq" id="WP_006619378.1">
    <property type="nucleotide sequence ID" value="NZ_BIMW01000094.1"/>
</dbReference>
<evidence type="ECO:0000256" key="1">
    <source>
        <dbReference type="ARBA" id="ARBA00022450"/>
    </source>
</evidence>
<reference evidence="5 6" key="1">
    <citation type="journal article" date="2019" name="J Genomics">
        <title>The Draft Genome of a Hydrogen-producing Cyanobacterium, Arthrospira platensis NIES-46.</title>
        <authorList>
            <person name="Suzuki S."/>
            <person name="Yamaguchi H."/>
            <person name="Kawachi M."/>
        </authorList>
    </citation>
    <scope>NUCLEOTIDE SEQUENCE [LARGE SCALE GENOMIC DNA]</scope>
    <source>
        <strain evidence="5 6">NIES-46</strain>
    </source>
</reference>
<dbReference type="InterPro" id="IPR036736">
    <property type="entry name" value="ACP-like_sf"/>
</dbReference>
<dbReference type="SMART" id="SM01294">
    <property type="entry name" value="PKS_PP_betabranch"/>
    <property type="match status" value="1"/>
</dbReference>
<evidence type="ECO:0000256" key="2">
    <source>
        <dbReference type="ARBA" id="ARBA00022553"/>
    </source>
</evidence>
<dbReference type="GeneID" id="301683248"/>
<name>A0A5M3T8J2_LIMPL</name>
<accession>A0A5M3T8J2</accession>
<dbReference type="InterPro" id="IPR009081">
    <property type="entry name" value="PP-bd_ACP"/>
</dbReference>
<dbReference type="PANTHER" id="PTHR43775:SF37">
    <property type="entry name" value="SI:DKEY-61P9.11"/>
    <property type="match status" value="1"/>
</dbReference>
<sequence>MQVLNHSWNGKDIDQLGSQSKSPKSVGLSPDAEAIQGWLINQLAQRLGLNADEIDVDEDFANYGLNSIEAVNLSGDLENQFGRRLPPTLLWDYPTIKAIADYLAQDTTPMATAFSSGQSVSPQQAQQLLERLNQMSDAEVDSLLNSMLSEQENH</sequence>
<dbReference type="InterPro" id="IPR020806">
    <property type="entry name" value="PKS_PP-bd"/>
</dbReference>
<feature type="region of interest" description="Disordered" evidence="3">
    <location>
        <begin position="1"/>
        <end position="28"/>
    </location>
</feature>
<keyword evidence="2" id="KW-0597">Phosphoprotein</keyword>
<dbReference type="SMART" id="SM00823">
    <property type="entry name" value="PKS_PP"/>
    <property type="match status" value="1"/>
</dbReference>
<dbReference type="InterPro" id="IPR050091">
    <property type="entry name" value="PKS_NRPS_Biosynth_Enz"/>
</dbReference>
<dbReference type="Gene3D" id="1.10.1200.10">
    <property type="entry name" value="ACP-like"/>
    <property type="match status" value="1"/>
</dbReference>
<keyword evidence="6" id="KW-1185">Reference proteome</keyword>
<comment type="caution">
    <text evidence="5">The sequence shown here is derived from an EMBL/GenBank/DDBJ whole genome shotgun (WGS) entry which is preliminary data.</text>
</comment>
<protein>
    <submittedName>
        <fullName evidence="5">Phosphopantetheine-binding protein</fullName>
    </submittedName>
</protein>
<evidence type="ECO:0000259" key="4">
    <source>
        <dbReference type="PROSITE" id="PS50075"/>
    </source>
</evidence>
<evidence type="ECO:0000256" key="3">
    <source>
        <dbReference type="SAM" id="MobiDB-lite"/>
    </source>
</evidence>
<gene>
    <name evidence="5" type="ORF">NIES46_24030</name>
</gene>
<organism evidence="5 6">
    <name type="scientific">Limnospira platensis NIES-46</name>
    <dbReference type="NCBI Taxonomy" id="1236695"/>
    <lineage>
        <taxon>Bacteria</taxon>
        <taxon>Bacillati</taxon>
        <taxon>Cyanobacteriota</taxon>
        <taxon>Cyanophyceae</taxon>
        <taxon>Oscillatoriophycideae</taxon>
        <taxon>Oscillatoriales</taxon>
        <taxon>Sirenicapillariaceae</taxon>
        <taxon>Limnospira</taxon>
    </lineage>
</organism>
<evidence type="ECO:0000313" key="6">
    <source>
        <dbReference type="Proteomes" id="UP000326169"/>
    </source>
</evidence>
<dbReference type="EMBL" id="BIMW01000094">
    <property type="protein sequence ID" value="GCE94348.1"/>
    <property type="molecule type" value="Genomic_DNA"/>
</dbReference>
<dbReference type="PROSITE" id="PS50075">
    <property type="entry name" value="CARRIER"/>
    <property type="match status" value="1"/>
</dbReference>
<dbReference type="PANTHER" id="PTHR43775">
    <property type="entry name" value="FATTY ACID SYNTHASE"/>
    <property type="match status" value="1"/>
</dbReference>
<keyword evidence="1" id="KW-0596">Phosphopantetheine</keyword>